<feature type="signal peptide" evidence="2">
    <location>
        <begin position="1"/>
        <end position="22"/>
    </location>
</feature>
<dbReference type="Proteomes" id="UP000036938">
    <property type="component" value="Unassembled WGS sequence"/>
</dbReference>
<evidence type="ECO:0000313" key="4">
    <source>
        <dbReference type="Proteomes" id="UP000036938"/>
    </source>
</evidence>
<organism evidence="3 4">
    <name type="scientific">Pseudaestuariivita atlantica</name>
    <dbReference type="NCBI Taxonomy" id="1317121"/>
    <lineage>
        <taxon>Bacteria</taxon>
        <taxon>Pseudomonadati</taxon>
        <taxon>Pseudomonadota</taxon>
        <taxon>Alphaproteobacteria</taxon>
        <taxon>Rhodobacterales</taxon>
        <taxon>Paracoccaceae</taxon>
        <taxon>Pseudaestuariivita</taxon>
    </lineage>
</organism>
<dbReference type="EMBL" id="AQQZ01000006">
    <property type="protein sequence ID" value="KNG93151.1"/>
    <property type="molecule type" value="Genomic_DNA"/>
</dbReference>
<evidence type="ECO:0000256" key="2">
    <source>
        <dbReference type="SAM" id="SignalP"/>
    </source>
</evidence>
<proteinExistence type="predicted"/>
<dbReference type="InterPro" id="IPR010642">
    <property type="entry name" value="Invasion_prot_B"/>
</dbReference>
<feature type="chain" id="PRO_5005554078" description="Invasion protein" evidence="2">
    <location>
        <begin position="23"/>
        <end position="209"/>
    </location>
</feature>
<dbReference type="RefSeq" id="WP_050531652.1">
    <property type="nucleotide sequence ID" value="NZ_AQQZ01000006.1"/>
</dbReference>
<gene>
    <name evidence="3" type="ORF">ATO11_13865</name>
</gene>
<sequence length="209" mass="21803">MLERMTWLALVAGIALAGPALAQTTEGEGDAPAATNEVDGGLSTPLSTGEEVTEGPRIGSTYVVEEIGDWTLQCLKAPEGQEDPCQLYQLLRDASGNAVAEVSIFRIPPGGQVEAGATFVVPLETLLTSQLTVSVDGGKAKRYPYSFCNQIGCYARVGLLGADVTSFKRGAKATVTLVPFAAPDQKVELDMSLSGFTAGLAKASIIPPR</sequence>
<dbReference type="InterPro" id="IPR038696">
    <property type="entry name" value="IalB_sf"/>
</dbReference>
<keyword evidence="4" id="KW-1185">Reference proteome</keyword>
<dbReference type="PATRIC" id="fig|1317121.7.peg.3493"/>
<reference evidence="3 4" key="1">
    <citation type="journal article" date="2015" name="Int. J. Syst. Evol. Microbiol.">
        <title>Aestuariivita atlantica sp. nov., isolated from deep sea sediment of the Atlantic Ocean.</title>
        <authorList>
            <person name="Li G."/>
            <person name="Lai Q."/>
            <person name="Du Y."/>
            <person name="Liu X."/>
            <person name="Sun F."/>
            <person name="Shao Z."/>
        </authorList>
    </citation>
    <scope>NUCLEOTIDE SEQUENCE [LARGE SCALE GENOMIC DNA]</scope>
    <source>
        <strain evidence="3 4">22II-S11-z3</strain>
    </source>
</reference>
<evidence type="ECO:0000313" key="3">
    <source>
        <dbReference type="EMBL" id="KNG93151.1"/>
    </source>
</evidence>
<keyword evidence="2" id="KW-0732">Signal</keyword>
<dbReference type="STRING" id="1317121.ATO11_13865"/>
<dbReference type="AlphaFoldDB" id="A0A0L1JN20"/>
<dbReference type="OrthoDB" id="9797912at2"/>
<protein>
    <recommendedName>
        <fullName evidence="5">Invasion protein</fullName>
    </recommendedName>
</protein>
<name>A0A0L1JN20_9RHOB</name>
<dbReference type="Gene3D" id="2.60.40.1880">
    <property type="entry name" value="Invasion associated locus B (IalB) protein"/>
    <property type="match status" value="1"/>
</dbReference>
<comment type="caution">
    <text evidence="3">The sequence shown here is derived from an EMBL/GenBank/DDBJ whole genome shotgun (WGS) entry which is preliminary data.</text>
</comment>
<accession>A0A0L1JN20</accession>
<evidence type="ECO:0000256" key="1">
    <source>
        <dbReference type="SAM" id="MobiDB-lite"/>
    </source>
</evidence>
<evidence type="ECO:0008006" key="5">
    <source>
        <dbReference type="Google" id="ProtNLM"/>
    </source>
</evidence>
<feature type="region of interest" description="Disordered" evidence="1">
    <location>
        <begin position="25"/>
        <end position="54"/>
    </location>
</feature>
<dbReference type="Pfam" id="PF06776">
    <property type="entry name" value="IalB"/>
    <property type="match status" value="1"/>
</dbReference>